<keyword evidence="2" id="KW-1185">Reference proteome</keyword>
<name>A0ABU4ULS9_9GAMM</name>
<comment type="caution">
    <text evidence="1">The sequence shown here is derived from an EMBL/GenBank/DDBJ whole genome shotgun (WGS) entry which is preliminary data.</text>
</comment>
<gene>
    <name evidence="1" type="ORF">QLH52_24465</name>
</gene>
<dbReference type="SUPFAM" id="SSF143422">
    <property type="entry name" value="Transposase IS200-like"/>
    <property type="match status" value="1"/>
</dbReference>
<accession>A0ABU4ULS9</accession>
<proteinExistence type="predicted"/>
<evidence type="ECO:0000313" key="1">
    <source>
        <dbReference type="EMBL" id="MDX8130461.1"/>
    </source>
</evidence>
<organism evidence="1 2">
    <name type="scientific">Methylomonas defluvii</name>
    <dbReference type="NCBI Taxonomy" id="3045149"/>
    <lineage>
        <taxon>Bacteria</taxon>
        <taxon>Pseudomonadati</taxon>
        <taxon>Pseudomonadota</taxon>
        <taxon>Gammaproteobacteria</taxon>
        <taxon>Methylococcales</taxon>
        <taxon>Methylococcaceae</taxon>
        <taxon>Methylomonas</taxon>
    </lineage>
</organism>
<dbReference type="InterPro" id="IPR052715">
    <property type="entry name" value="RAYT_transposase"/>
</dbReference>
<dbReference type="EMBL" id="JAXARY010000051">
    <property type="protein sequence ID" value="MDX8130461.1"/>
    <property type="molecule type" value="Genomic_DNA"/>
</dbReference>
<evidence type="ECO:0008006" key="3">
    <source>
        <dbReference type="Google" id="ProtNLM"/>
    </source>
</evidence>
<protein>
    <recommendedName>
        <fullName evidence="3">Transposase</fullName>
    </recommendedName>
</protein>
<reference evidence="1 2" key="1">
    <citation type="submission" date="2023-11" db="EMBL/GenBank/DDBJ databases">
        <authorList>
            <person name="Ouyang M.-Y."/>
        </authorList>
    </citation>
    <scope>NUCLEOTIDE SEQUENCE [LARGE SCALE GENOMIC DNA]</scope>
    <source>
        <strain evidence="1 2">OY6</strain>
    </source>
</reference>
<sequence length="102" mass="12099">MASNKKVFSKAIPKTEYRSATRIKRHERGIWQRRFWEHTIIDDADYATHMDYIHHNPVKHGWATAVKDWPYSSFHRLVKMDIYPLNWAGLDLASFEVGEPDN</sequence>
<dbReference type="Proteomes" id="UP001284537">
    <property type="component" value="Unassembled WGS sequence"/>
</dbReference>
<dbReference type="NCBIfam" id="NF047646">
    <property type="entry name" value="REP_Tyr_transpos"/>
    <property type="match status" value="1"/>
</dbReference>
<evidence type="ECO:0000313" key="2">
    <source>
        <dbReference type="Proteomes" id="UP001284537"/>
    </source>
</evidence>
<dbReference type="PANTHER" id="PTHR36966">
    <property type="entry name" value="REP-ASSOCIATED TYROSINE TRANSPOSASE"/>
    <property type="match status" value="1"/>
</dbReference>
<dbReference type="Gene3D" id="3.30.70.1290">
    <property type="entry name" value="Transposase IS200-like"/>
    <property type="match status" value="1"/>
</dbReference>
<dbReference type="InterPro" id="IPR036515">
    <property type="entry name" value="Transposase_17_sf"/>
</dbReference>
<dbReference type="PANTHER" id="PTHR36966:SF1">
    <property type="entry name" value="REP-ASSOCIATED TYROSINE TRANSPOSASE"/>
    <property type="match status" value="1"/>
</dbReference>